<evidence type="ECO:0000313" key="4">
    <source>
        <dbReference type="EMBL" id="GAA1982524.1"/>
    </source>
</evidence>
<dbReference type="InterPro" id="IPR011047">
    <property type="entry name" value="Quinoprotein_ADH-like_sf"/>
</dbReference>
<feature type="transmembrane region" description="Helical" evidence="2">
    <location>
        <begin position="107"/>
        <end position="129"/>
    </location>
</feature>
<comment type="caution">
    <text evidence="4">The sequence shown here is derived from an EMBL/GenBank/DDBJ whole genome shotgun (WGS) entry which is preliminary data.</text>
</comment>
<dbReference type="SUPFAM" id="SSF50998">
    <property type="entry name" value="Quinoprotein alcohol dehydrogenase-like"/>
    <property type="match status" value="1"/>
</dbReference>
<feature type="compositionally biased region" description="Pro residues" evidence="1">
    <location>
        <begin position="91"/>
        <end position="100"/>
    </location>
</feature>
<keyword evidence="2" id="KW-1133">Transmembrane helix</keyword>
<accession>A0ABN2S984</accession>
<name>A0ABN2S984_9ACTN</name>
<dbReference type="PANTHER" id="PTHR34512">
    <property type="entry name" value="CELL SURFACE PROTEIN"/>
    <property type="match status" value="1"/>
</dbReference>
<dbReference type="RefSeq" id="WP_344659538.1">
    <property type="nucleotide sequence ID" value="NZ_BAAAQM010000030.1"/>
</dbReference>
<gene>
    <name evidence="4" type="ORF">GCM10009838_49980</name>
</gene>
<dbReference type="Gene3D" id="2.40.128.630">
    <property type="match status" value="1"/>
</dbReference>
<feature type="region of interest" description="Disordered" evidence="1">
    <location>
        <begin position="1"/>
        <end position="102"/>
    </location>
</feature>
<evidence type="ECO:0000313" key="5">
    <source>
        <dbReference type="Proteomes" id="UP001499854"/>
    </source>
</evidence>
<feature type="region of interest" description="Disordered" evidence="1">
    <location>
        <begin position="130"/>
        <end position="161"/>
    </location>
</feature>
<feature type="compositionally biased region" description="Polar residues" evidence="1">
    <location>
        <begin position="9"/>
        <end position="20"/>
    </location>
</feature>
<keyword evidence="5" id="KW-1185">Reference proteome</keyword>
<dbReference type="InterPro" id="IPR002372">
    <property type="entry name" value="PQQ_rpt_dom"/>
</dbReference>
<dbReference type="Gene3D" id="2.130.10.10">
    <property type="entry name" value="YVTN repeat-like/Quinoprotein amine dehydrogenase"/>
    <property type="match status" value="1"/>
</dbReference>
<keyword evidence="2" id="KW-0812">Transmembrane</keyword>
<dbReference type="EMBL" id="BAAAQM010000030">
    <property type="protein sequence ID" value="GAA1982524.1"/>
    <property type="molecule type" value="Genomic_DNA"/>
</dbReference>
<organism evidence="4 5">
    <name type="scientific">Catenulispora subtropica</name>
    <dbReference type="NCBI Taxonomy" id="450798"/>
    <lineage>
        <taxon>Bacteria</taxon>
        <taxon>Bacillati</taxon>
        <taxon>Actinomycetota</taxon>
        <taxon>Actinomycetes</taxon>
        <taxon>Catenulisporales</taxon>
        <taxon>Catenulisporaceae</taxon>
        <taxon>Catenulispora</taxon>
    </lineage>
</organism>
<sequence>MGSPYGAPLSNNAGNSGGSMPQQPPQPRPPVPPQGGPVWGPGQTPPPFGSPDGRSSNLTIPPAPSTRDWGNTSAGFAPPPQFSYNPDQPLMTPPPSVPPPKKSRKRLVIAVSSAVVVAAAAVTGGVILMSHDDSDKPAVTGGPLTTDTHTSDAPRPPSADPVWKAEANTDPNAKTTLGSWLTDSNSVIRGDTTGLQSYDIKTGKELWTFAPNQGETLCEMSRVARSKVGVLRYGQNGNCTSVAAIDTGSGKPLWTATIPGGGPDNSSISLTDGLVSGTGGNLLTVWNAADGKKLWDADLAKANPTCRLIQAAVRGTSAAVLADCGKGATVLMKDGHTGADQWQTPLPPAPAPDAHYTLVQAASPAVVHIEATQQGSTPADQYVALSDKGQIQSTFNGTGPFGQLEPRLGPEGKQAQVAHMQGNILVEPTTATDPATGKPSASGLVAIDTATGKQLWQSPAMNGSPVAIVALDPDTTVVLDGGNTKAGPGARLLAFSTMSGTAKTSPIPDPLGPDWAGTSAAYLVGDRLVVVPAQPTKGASMVAFEVKQ</sequence>
<evidence type="ECO:0000256" key="2">
    <source>
        <dbReference type="SAM" id="Phobius"/>
    </source>
</evidence>
<dbReference type="PANTHER" id="PTHR34512:SF30">
    <property type="entry name" value="OUTER MEMBRANE PROTEIN ASSEMBLY FACTOR BAMB"/>
    <property type="match status" value="1"/>
</dbReference>
<evidence type="ECO:0000259" key="3">
    <source>
        <dbReference type="Pfam" id="PF13360"/>
    </source>
</evidence>
<evidence type="ECO:0000256" key="1">
    <source>
        <dbReference type="SAM" id="MobiDB-lite"/>
    </source>
</evidence>
<feature type="compositionally biased region" description="Pro residues" evidence="1">
    <location>
        <begin position="22"/>
        <end position="35"/>
    </location>
</feature>
<keyword evidence="2" id="KW-0472">Membrane</keyword>
<dbReference type="Proteomes" id="UP001499854">
    <property type="component" value="Unassembled WGS sequence"/>
</dbReference>
<proteinExistence type="predicted"/>
<dbReference type="Pfam" id="PF13360">
    <property type="entry name" value="PQQ_2"/>
    <property type="match status" value="1"/>
</dbReference>
<protein>
    <recommendedName>
        <fullName evidence="3">Pyrrolo-quinoline quinone repeat domain-containing protein</fullName>
    </recommendedName>
</protein>
<feature type="domain" description="Pyrrolo-quinoline quinone repeat" evidence="3">
    <location>
        <begin position="241"/>
        <end position="367"/>
    </location>
</feature>
<reference evidence="4 5" key="1">
    <citation type="journal article" date="2019" name="Int. J. Syst. Evol. Microbiol.">
        <title>The Global Catalogue of Microorganisms (GCM) 10K type strain sequencing project: providing services to taxonomists for standard genome sequencing and annotation.</title>
        <authorList>
            <consortium name="The Broad Institute Genomics Platform"/>
            <consortium name="The Broad Institute Genome Sequencing Center for Infectious Disease"/>
            <person name="Wu L."/>
            <person name="Ma J."/>
        </authorList>
    </citation>
    <scope>NUCLEOTIDE SEQUENCE [LARGE SCALE GENOMIC DNA]</scope>
    <source>
        <strain evidence="4 5">JCM 16013</strain>
    </source>
</reference>
<dbReference type="InterPro" id="IPR015943">
    <property type="entry name" value="WD40/YVTN_repeat-like_dom_sf"/>
</dbReference>